<comment type="caution">
    <text evidence="8">The sequence shown here is derived from an EMBL/GenBank/DDBJ whole genome shotgun (WGS) entry which is preliminary data.</text>
</comment>
<feature type="domain" description="FAD dependent oxidoreductase" evidence="7">
    <location>
        <begin position="12"/>
        <end position="432"/>
    </location>
</feature>
<dbReference type="SUPFAM" id="SSF51905">
    <property type="entry name" value="FAD/NAD(P)-binding domain"/>
    <property type="match status" value="1"/>
</dbReference>
<dbReference type="RefSeq" id="XP_060280713.1">
    <property type="nucleotide sequence ID" value="XM_060425279.1"/>
</dbReference>
<dbReference type="Gene3D" id="3.30.9.10">
    <property type="entry name" value="D-Amino Acid Oxidase, subunit A, domain 2"/>
    <property type="match status" value="1"/>
</dbReference>
<dbReference type="Proteomes" id="UP001244011">
    <property type="component" value="Unassembled WGS sequence"/>
</dbReference>
<comment type="cofactor">
    <cofactor evidence="1">
        <name>FAD</name>
        <dbReference type="ChEBI" id="CHEBI:57692"/>
    </cofactor>
</comment>
<dbReference type="Gene3D" id="3.50.50.60">
    <property type="entry name" value="FAD/NAD(P)-binding domain"/>
    <property type="match status" value="1"/>
</dbReference>
<keyword evidence="6" id="KW-0812">Transmembrane</keyword>
<dbReference type="InterPro" id="IPR036188">
    <property type="entry name" value="FAD/NAD-bd_sf"/>
</dbReference>
<evidence type="ECO:0000256" key="3">
    <source>
        <dbReference type="ARBA" id="ARBA00022630"/>
    </source>
</evidence>
<evidence type="ECO:0000256" key="6">
    <source>
        <dbReference type="SAM" id="Phobius"/>
    </source>
</evidence>
<protein>
    <submittedName>
        <fullName evidence="8">Sarcosine oxidase</fullName>
    </submittedName>
</protein>
<evidence type="ECO:0000256" key="2">
    <source>
        <dbReference type="ARBA" id="ARBA00010989"/>
    </source>
</evidence>
<keyword evidence="4" id="KW-0274">FAD</keyword>
<dbReference type="PANTHER" id="PTHR10961:SF15">
    <property type="entry name" value="FAD DEPENDENT OXIDOREDUCTASE DOMAIN-CONTAINING PROTEIN"/>
    <property type="match status" value="1"/>
</dbReference>
<dbReference type="EMBL" id="MU839020">
    <property type="protein sequence ID" value="KAK1764500.1"/>
    <property type="molecule type" value="Genomic_DNA"/>
</dbReference>
<keyword evidence="6" id="KW-1133">Transmembrane helix</keyword>
<sequence length="487" mass="52386">MSPPPPAKADPIVIVGAGIFGLSTAIHLALRGYSNVKVFDKQPYDKTLYSYLDGCDAASADINKIIRSAYGSQTEYQDLSTEALQAWDAWNTELRRGGTAVPPGMTPQDAVWVNNGLLSCSDAEVLPEFERATVDGMEAAGHRGTQLINDNPDHLRLAATKGMAPAMNPFSKKALGVLDTTGGIAVADKACRFALHKARSLGVSFVLDPVAGQMTSTTMDESGRVITGITTADGRTHPATMTIIACGGWTPALVPSLDGLAETTAGSVVILRIPEASPLRRRFDPSRFPSWTFKIRDGAAGGLYGFPVDDRGHLKIGYRGTKYTNPRVQADGRERSVPVTRWSGEGEREGDRLREIPAQALEVIRGFLDEYLPELGAEGIGVWLTRVCWYTDSFDNHFVIDRVPGKEGLMVATAGSGHAFKYLPNIGGWVVDIMEGVSLDRPAVKAWRWRSLAEGQTPANKLMEGAAGPRALNNVPLVAADAPKTKL</sequence>
<comment type="similarity">
    <text evidence="2">Belongs to the MSOX/MTOX family.</text>
</comment>
<evidence type="ECO:0000256" key="1">
    <source>
        <dbReference type="ARBA" id="ARBA00001974"/>
    </source>
</evidence>
<dbReference type="InterPro" id="IPR006076">
    <property type="entry name" value="FAD-dep_OxRdtase"/>
</dbReference>
<dbReference type="AlphaFoldDB" id="A0AAJ0BUF7"/>
<gene>
    <name evidence="8" type="ORF">QBC33DRAFT_477964</name>
</gene>
<accession>A0AAJ0BUF7</accession>
<reference evidence="8" key="1">
    <citation type="submission" date="2023-06" db="EMBL/GenBank/DDBJ databases">
        <title>Genome-scale phylogeny and comparative genomics of the fungal order Sordariales.</title>
        <authorList>
            <consortium name="Lawrence Berkeley National Laboratory"/>
            <person name="Hensen N."/>
            <person name="Bonometti L."/>
            <person name="Westerberg I."/>
            <person name="Brannstrom I.O."/>
            <person name="Guillou S."/>
            <person name="Cros-Aarteil S."/>
            <person name="Calhoun S."/>
            <person name="Haridas S."/>
            <person name="Kuo A."/>
            <person name="Mondo S."/>
            <person name="Pangilinan J."/>
            <person name="Riley R."/>
            <person name="Labutti K."/>
            <person name="Andreopoulos B."/>
            <person name="Lipzen A."/>
            <person name="Chen C."/>
            <person name="Yanf M."/>
            <person name="Daum C."/>
            <person name="Ng V."/>
            <person name="Clum A."/>
            <person name="Steindorff A."/>
            <person name="Ohm R."/>
            <person name="Martin F."/>
            <person name="Silar P."/>
            <person name="Natvig D."/>
            <person name="Lalanne C."/>
            <person name="Gautier V."/>
            <person name="Ament-Velasquez S.L."/>
            <person name="Kruys A."/>
            <person name="Hutchinson M.I."/>
            <person name="Powell A.J."/>
            <person name="Barry K."/>
            <person name="Miller A.N."/>
            <person name="Grigoriev I.V."/>
            <person name="Debuchy R."/>
            <person name="Gladieux P."/>
            <person name="Thoren M.H."/>
            <person name="Johannesson H."/>
        </authorList>
    </citation>
    <scope>NUCLEOTIDE SEQUENCE</scope>
    <source>
        <strain evidence="8">8032-3</strain>
    </source>
</reference>
<dbReference type="SUPFAM" id="SSF54373">
    <property type="entry name" value="FAD-linked reductases, C-terminal domain"/>
    <property type="match status" value="1"/>
</dbReference>
<dbReference type="GeneID" id="85308466"/>
<proteinExistence type="inferred from homology"/>
<dbReference type="InterPro" id="IPR045170">
    <property type="entry name" value="MTOX"/>
</dbReference>
<evidence type="ECO:0000256" key="5">
    <source>
        <dbReference type="ARBA" id="ARBA00023002"/>
    </source>
</evidence>
<keyword evidence="5" id="KW-0560">Oxidoreductase</keyword>
<dbReference type="GO" id="GO:0050660">
    <property type="term" value="F:flavin adenine dinucleotide binding"/>
    <property type="evidence" value="ECO:0007669"/>
    <property type="project" value="InterPro"/>
</dbReference>
<evidence type="ECO:0000313" key="9">
    <source>
        <dbReference type="Proteomes" id="UP001244011"/>
    </source>
</evidence>
<evidence type="ECO:0000313" key="8">
    <source>
        <dbReference type="EMBL" id="KAK1764500.1"/>
    </source>
</evidence>
<dbReference type="Pfam" id="PF01266">
    <property type="entry name" value="DAO"/>
    <property type="match status" value="1"/>
</dbReference>
<organism evidence="8 9">
    <name type="scientific">Phialemonium atrogriseum</name>
    <dbReference type="NCBI Taxonomy" id="1093897"/>
    <lineage>
        <taxon>Eukaryota</taxon>
        <taxon>Fungi</taxon>
        <taxon>Dikarya</taxon>
        <taxon>Ascomycota</taxon>
        <taxon>Pezizomycotina</taxon>
        <taxon>Sordariomycetes</taxon>
        <taxon>Sordariomycetidae</taxon>
        <taxon>Cephalothecales</taxon>
        <taxon>Cephalothecaceae</taxon>
        <taxon>Phialemonium</taxon>
    </lineage>
</organism>
<evidence type="ECO:0000259" key="7">
    <source>
        <dbReference type="Pfam" id="PF01266"/>
    </source>
</evidence>
<feature type="transmembrane region" description="Helical" evidence="6">
    <location>
        <begin position="12"/>
        <end position="30"/>
    </location>
</feature>
<keyword evidence="6" id="KW-0472">Membrane</keyword>
<keyword evidence="9" id="KW-1185">Reference proteome</keyword>
<dbReference type="PANTHER" id="PTHR10961">
    <property type="entry name" value="PEROXISOMAL SARCOSINE OXIDASE"/>
    <property type="match status" value="1"/>
</dbReference>
<name>A0AAJ0BUF7_9PEZI</name>
<evidence type="ECO:0000256" key="4">
    <source>
        <dbReference type="ARBA" id="ARBA00022827"/>
    </source>
</evidence>
<keyword evidence="3" id="KW-0285">Flavoprotein</keyword>
<dbReference type="GO" id="GO:0008115">
    <property type="term" value="F:sarcosine oxidase activity"/>
    <property type="evidence" value="ECO:0007669"/>
    <property type="project" value="TreeGrafter"/>
</dbReference>